<evidence type="ECO:0000259" key="1">
    <source>
        <dbReference type="Pfam" id="PF13454"/>
    </source>
</evidence>
<keyword evidence="3" id="KW-1185">Reference proteome</keyword>
<reference evidence="2 3" key="1">
    <citation type="submission" date="2018-10" db="EMBL/GenBank/DDBJ databases">
        <title>Genome sequencing of Pedobacter jejuensis TNB23.</title>
        <authorList>
            <person name="Cho Y.-J."/>
            <person name="Cho A."/>
            <person name="Kim O.-S."/>
        </authorList>
    </citation>
    <scope>NUCLEOTIDE SEQUENCE [LARGE SCALE GENOMIC DNA]</scope>
    <source>
        <strain evidence="2 3">TNB23</strain>
    </source>
</reference>
<name>A0A3N0BWS3_9SPHI</name>
<evidence type="ECO:0000313" key="3">
    <source>
        <dbReference type="Proteomes" id="UP000274046"/>
    </source>
</evidence>
<proteinExistence type="predicted"/>
<dbReference type="Proteomes" id="UP000274046">
    <property type="component" value="Unassembled WGS sequence"/>
</dbReference>
<feature type="domain" description="FAD-dependent urate hydroxylase HpyO/Asp monooxygenase CreE-like FAD/NAD(P)-binding" evidence="1">
    <location>
        <begin position="29"/>
        <end position="190"/>
    </location>
</feature>
<protein>
    <recommendedName>
        <fullName evidence="1">FAD-dependent urate hydroxylase HpyO/Asp monooxygenase CreE-like FAD/NAD(P)-binding domain-containing protein</fullName>
    </recommendedName>
</protein>
<dbReference type="InterPro" id="IPR036188">
    <property type="entry name" value="FAD/NAD-bd_sf"/>
</dbReference>
<dbReference type="PANTHER" id="PTHR40254">
    <property type="entry name" value="BLR0577 PROTEIN"/>
    <property type="match status" value="1"/>
</dbReference>
<comment type="caution">
    <text evidence="2">The sequence shown here is derived from an EMBL/GenBank/DDBJ whole genome shotgun (WGS) entry which is preliminary data.</text>
</comment>
<dbReference type="AlphaFoldDB" id="A0A3N0BWS3"/>
<accession>A0A3N0BWS3</accession>
<organism evidence="2 3">
    <name type="scientific">Pedobacter jejuensis</name>
    <dbReference type="NCBI Taxonomy" id="1268550"/>
    <lineage>
        <taxon>Bacteria</taxon>
        <taxon>Pseudomonadati</taxon>
        <taxon>Bacteroidota</taxon>
        <taxon>Sphingobacteriia</taxon>
        <taxon>Sphingobacteriales</taxon>
        <taxon>Sphingobacteriaceae</taxon>
        <taxon>Pedobacter</taxon>
    </lineage>
</organism>
<dbReference type="PANTHER" id="PTHR40254:SF1">
    <property type="entry name" value="BLR0577 PROTEIN"/>
    <property type="match status" value="1"/>
</dbReference>
<dbReference type="EMBL" id="RBEE01000013">
    <property type="protein sequence ID" value="RNL53771.1"/>
    <property type="molecule type" value="Genomic_DNA"/>
</dbReference>
<dbReference type="SUPFAM" id="SSF51905">
    <property type="entry name" value="FAD/NAD(P)-binding domain"/>
    <property type="match status" value="1"/>
</dbReference>
<gene>
    <name evidence="2" type="ORF">D7004_09550</name>
</gene>
<evidence type="ECO:0000313" key="2">
    <source>
        <dbReference type="EMBL" id="RNL53771.1"/>
    </source>
</evidence>
<dbReference type="Gene3D" id="3.50.50.60">
    <property type="entry name" value="FAD/NAD(P)-binding domain"/>
    <property type="match status" value="1"/>
</dbReference>
<dbReference type="Pfam" id="PF13454">
    <property type="entry name" value="NAD_binding_9"/>
    <property type="match status" value="1"/>
</dbReference>
<dbReference type="OrthoDB" id="6309046at2"/>
<dbReference type="InterPro" id="IPR052189">
    <property type="entry name" value="L-asp_N-monooxygenase_NS-form"/>
</dbReference>
<sequence>MRRKTKHFLFRRVNQKLILKSLKNFKTIAILGGGPSGLFMLKRIVESGDTAISIDIFEKQAQLGAGMPYSNMGANDEHITNVSGNEIPELVTSVSEWVTTLPQDTLNRFNIDPEKFNDYKVMPRLLFGQYLSAQFDLLQQKGKELGIDIDIQLNTEVTDIIDHPEEDTVEVEFKDKPSRKYDNIIICTGHNWPKKNEGKIPNYYDSPYPPAKLKFKVNHPVAIKGSSLTAIDAIRTLARHNGMFALDGSGKLKYSVAEDSKDFRLVMHSRSGMLPAIRFHLEDSHLLKDSVLSKEEILANQVENDGFLSLDFVFDKNFKQMFIEKEPEFYAKIKDMSIEDFVASMMALRENLEPFQLLKAEYIEAEKSIKRKESVYWKEMLAVLSFAMNYPAKHFSAEDMLRLQKTLMPLISIVIAFVPQSSVEEMIALYDAGVLELISVGDDSKEEPNQKEGGAIYHYTDDKNQKQSVHFKTFVDCVGQPHLPFKDFPYKSLLDNETISKAKLKFRYAEKGQKAYSEEQENVERYNNEDYYLVVPGITINDNFQIMDKYDALNERIYIMAVPYIGGYNPDYSGLDFCEAASATIVKSLLKPE</sequence>
<dbReference type="InterPro" id="IPR038732">
    <property type="entry name" value="HpyO/CreE_NAD-binding"/>
</dbReference>